<keyword evidence="3" id="KW-1185">Reference proteome</keyword>
<keyword evidence="1" id="KW-1133">Transmembrane helix</keyword>
<dbReference type="Proteomes" id="UP000192513">
    <property type="component" value="Unassembled WGS sequence"/>
</dbReference>
<feature type="transmembrane region" description="Helical" evidence="1">
    <location>
        <begin position="46"/>
        <end position="66"/>
    </location>
</feature>
<dbReference type="Pfam" id="PF11139">
    <property type="entry name" value="SfLAP"/>
    <property type="match status" value="1"/>
</dbReference>
<evidence type="ECO:0000256" key="1">
    <source>
        <dbReference type="SAM" id="Phobius"/>
    </source>
</evidence>
<comment type="caution">
    <text evidence="2">The sequence shown here is derived from an EMBL/GenBank/DDBJ whole genome shotgun (WGS) entry which is preliminary data.</text>
</comment>
<evidence type="ECO:0000313" key="3">
    <source>
        <dbReference type="Proteomes" id="UP000192513"/>
    </source>
</evidence>
<accession>A0A1X0I597</accession>
<name>A0A1X0I597_9MYCO</name>
<protein>
    <submittedName>
        <fullName evidence="2">Uncharacterized protein</fullName>
    </submittedName>
</protein>
<reference evidence="2 3" key="1">
    <citation type="submission" date="2017-02" db="EMBL/GenBank/DDBJ databases">
        <title>The new phylogeny of genus Mycobacterium.</title>
        <authorList>
            <person name="Tortoli E."/>
            <person name="Trovato A."/>
            <person name="Cirillo D.M."/>
        </authorList>
    </citation>
    <scope>NUCLEOTIDE SEQUENCE [LARGE SCALE GENOMIC DNA]</scope>
    <source>
        <strain evidence="2 3">DSM 45000</strain>
    </source>
</reference>
<evidence type="ECO:0000313" key="2">
    <source>
        <dbReference type="EMBL" id="ORB35578.1"/>
    </source>
</evidence>
<gene>
    <name evidence="2" type="ORF">BST39_22050</name>
</gene>
<feature type="non-terminal residue" evidence="2">
    <location>
        <position position="109"/>
    </location>
</feature>
<proteinExistence type="predicted"/>
<feature type="transmembrane region" description="Helical" evidence="1">
    <location>
        <begin position="78"/>
        <end position="99"/>
    </location>
</feature>
<dbReference type="EMBL" id="MVIE01000036">
    <property type="protein sequence ID" value="ORB35578.1"/>
    <property type="molecule type" value="Genomic_DNA"/>
</dbReference>
<sequence length="109" mass="11723">MSVLSGLVWAKLTAPALVVALSPIPIVVSLVLLVHNDRPYSSSVAYLMGRLVSLTVLAAGFVQFPRLFDDLLGPAPAWADWAVMGVGAVLMAFGVWLWWRRAHGRGGPQ</sequence>
<keyword evidence="1" id="KW-0812">Transmembrane</keyword>
<dbReference type="STRING" id="590652.BST39_22050"/>
<organism evidence="2 3">
    <name type="scientific">Mycobacterium paraseoulense</name>
    <dbReference type="NCBI Taxonomy" id="590652"/>
    <lineage>
        <taxon>Bacteria</taxon>
        <taxon>Bacillati</taxon>
        <taxon>Actinomycetota</taxon>
        <taxon>Actinomycetes</taxon>
        <taxon>Mycobacteriales</taxon>
        <taxon>Mycobacteriaceae</taxon>
        <taxon>Mycobacterium</taxon>
    </lineage>
</organism>
<feature type="transmembrane region" description="Helical" evidence="1">
    <location>
        <begin position="12"/>
        <end position="34"/>
    </location>
</feature>
<dbReference type="AlphaFoldDB" id="A0A1X0I597"/>
<keyword evidence="1" id="KW-0472">Membrane</keyword>
<dbReference type="InterPro" id="IPR021315">
    <property type="entry name" value="Gap/Sap"/>
</dbReference>
<dbReference type="RefSeq" id="WP_211284428.1">
    <property type="nucleotide sequence ID" value="NZ_MVIE01000036.1"/>
</dbReference>